<sequence length="189" mass="21424">MGERNKCSMCRIVKLRQMARLWRKVAGSQTRAREVPDDVPAGHLAVRVGTSCRRFVIRATYLNHPVFRELLEQAVEEFGHEHEGPLVLPCDEAFFEKVVQSLSKGGSDWMSLSNCSAQVVGKSHEGLGTWRRECRPLLQGFGGRGTWSWKFMPLLMGWCNNGSRFVDIAAVIAPLKRSIFMPGKNDWYL</sequence>
<evidence type="ECO:0000313" key="3">
    <source>
        <dbReference type="Proteomes" id="UP000017836"/>
    </source>
</evidence>
<evidence type="ECO:0000313" key="2">
    <source>
        <dbReference type="EMBL" id="ERN13233.1"/>
    </source>
</evidence>
<dbReference type="PANTHER" id="PTHR31374:SF26">
    <property type="entry name" value="OS02G0512000 PROTEIN"/>
    <property type="match status" value="1"/>
</dbReference>
<dbReference type="AlphaFoldDB" id="W1PY81"/>
<accession>W1PY81</accession>
<keyword evidence="3" id="KW-1185">Reference proteome</keyword>
<dbReference type="HOGENOM" id="CLU_098106_8_0_1"/>
<dbReference type="eggNOG" id="ENOG502SQFZ">
    <property type="taxonomic scope" value="Eukaryota"/>
</dbReference>
<protein>
    <submittedName>
        <fullName evidence="2">Uncharacterized protein</fullName>
    </submittedName>
</protein>
<dbReference type="Pfam" id="PF02519">
    <property type="entry name" value="Auxin_inducible"/>
    <property type="match status" value="1"/>
</dbReference>
<dbReference type="Gramene" id="ERN13233">
    <property type="protein sequence ID" value="ERN13233"/>
    <property type="gene ID" value="AMTR_s00040p00230230"/>
</dbReference>
<evidence type="ECO:0000256" key="1">
    <source>
        <dbReference type="ARBA" id="ARBA00006974"/>
    </source>
</evidence>
<proteinExistence type="inferred from homology"/>
<dbReference type="EMBL" id="KI392591">
    <property type="protein sequence ID" value="ERN13233.1"/>
    <property type="molecule type" value="Genomic_DNA"/>
</dbReference>
<dbReference type="OMA" id="EEFGHEH"/>
<organism evidence="2 3">
    <name type="scientific">Amborella trichopoda</name>
    <dbReference type="NCBI Taxonomy" id="13333"/>
    <lineage>
        <taxon>Eukaryota</taxon>
        <taxon>Viridiplantae</taxon>
        <taxon>Streptophyta</taxon>
        <taxon>Embryophyta</taxon>
        <taxon>Tracheophyta</taxon>
        <taxon>Spermatophyta</taxon>
        <taxon>Magnoliopsida</taxon>
        <taxon>Amborellales</taxon>
        <taxon>Amborellaceae</taxon>
        <taxon>Amborella</taxon>
    </lineage>
</organism>
<dbReference type="InterPro" id="IPR003676">
    <property type="entry name" value="SAUR_fam"/>
</dbReference>
<reference evidence="3" key="1">
    <citation type="journal article" date="2013" name="Science">
        <title>The Amborella genome and the evolution of flowering plants.</title>
        <authorList>
            <consortium name="Amborella Genome Project"/>
        </authorList>
    </citation>
    <scope>NUCLEOTIDE SEQUENCE [LARGE SCALE GENOMIC DNA]</scope>
</reference>
<gene>
    <name evidence="2" type="ORF">AMTR_s00040p00230230</name>
</gene>
<dbReference type="PANTHER" id="PTHR31374">
    <property type="entry name" value="AUXIN-INDUCED PROTEIN-LIKE-RELATED"/>
    <property type="match status" value="1"/>
</dbReference>
<dbReference type="STRING" id="13333.W1PY81"/>
<dbReference type="Proteomes" id="UP000017836">
    <property type="component" value="Unassembled WGS sequence"/>
</dbReference>
<comment type="similarity">
    <text evidence="1">Belongs to the ARG7 family.</text>
</comment>
<name>W1PY81_AMBTC</name>
<dbReference type="GO" id="GO:0009733">
    <property type="term" value="P:response to auxin"/>
    <property type="evidence" value="ECO:0007669"/>
    <property type="project" value="InterPro"/>
</dbReference>